<feature type="region of interest" description="Disordered" evidence="1">
    <location>
        <begin position="792"/>
        <end position="822"/>
    </location>
</feature>
<protein>
    <submittedName>
        <fullName evidence="2">Uncharacterized protein</fullName>
    </submittedName>
</protein>
<name>A0A976M448_THEOR</name>
<reference evidence="2" key="1">
    <citation type="submission" date="2022-07" db="EMBL/GenBank/DDBJ databases">
        <title>Evaluation of T. orientalis genome assembly methods using nanopore sequencing and analysis of variation between genomes.</title>
        <authorList>
            <person name="Yam J."/>
            <person name="Micallef M.L."/>
            <person name="Liu M."/>
            <person name="Djordjevic S.P."/>
            <person name="Bogema D.R."/>
            <person name="Jenkins C."/>
        </authorList>
    </citation>
    <scope>NUCLEOTIDE SEQUENCE</scope>
    <source>
        <strain evidence="2">Fish Creek</strain>
    </source>
</reference>
<dbReference type="AlphaFoldDB" id="A0A976M448"/>
<evidence type="ECO:0000313" key="2">
    <source>
        <dbReference type="EMBL" id="UKJ88047.2"/>
    </source>
</evidence>
<dbReference type="Pfam" id="PF04385">
    <property type="entry name" value="FAINT"/>
    <property type="match status" value="1"/>
</dbReference>
<feature type="compositionally biased region" description="Basic and acidic residues" evidence="1">
    <location>
        <begin position="610"/>
        <end position="623"/>
    </location>
</feature>
<dbReference type="OrthoDB" id="10404344at2759"/>
<feature type="region of interest" description="Disordered" evidence="1">
    <location>
        <begin position="603"/>
        <end position="623"/>
    </location>
</feature>
<feature type="compositionally biased region" description="Low complexity" evidence="1">
    <location>
        <begin position="491"/>
        <end position="503"/>
    </location>
</feature>
<accession>A0A976M448</accession>
<gene>
    <name evidence="2" type="ORF">MACJ_000490</name>
</gene>
<sequence>MGGPRRGVLFSSNLEGSDSGDSDNSSYSYVSSNYRGHHNSNDDSSSTNEGSDAGEGNEGYPKYKLIFVEILPYSDYKINYFYSLQSDDGAIVRQINQTTYNLLLYKMANVQSFDESYIQEIENELANESGYKMSSKSQNMFASNTKSYESEDEDKFSNLNYVDEVEALQLQRNKSSHETFELSPSKNSQEEEPSFVLEYVGPLLDFPNSTATGSGNAPIALKFEPYIPSKTLEQGIIKPKGVVDIIRPELTNNVRYEYEVNDGIPTIFVKASTSKYSMPIQTIYENLNNVWHDDEARMIELKAFSSYGEYKLVELIYQAKSEGKLGVVNYDFDEVVDHDQRLAYSDIEATGPYGETYTTYFKKVNDSWQEVNIREYEKTFNEIKSKIQNVANVMLNLDKMDNADVFFQKYEKGEYFDAFTYFPLTGYTLNMVMDGDAIIWRSKNKRCVAVIVIREPAFDRGVDLSFQGYGGNVVVGNGSSVSGSGIGGSGSSSNSNTTGSSGTDLGPIRFIKLELLGTGGSSSTKRTKSRCYKKLESDDIPIGKAVSDGDGIVRSDSSSSGGSYEEENTLRLSRRYVRITDAEFEGSINGELELNFKVRLPMDTSGPSDGSKEGKEARPLTRDSLLLDKIMDRANMVDGPGRVEDTSTKCDTATTTTCSRVAARNRIIHLLPRKGAGGELPPTAKLFKQEEDGISFDSSITFGQVHEEPEDRPVNLMEEEDIASVSSAEKVQRWLEGGVKAGQIENEEDEWSFDDSTPAYGDLEYDQNRLEDYQWQGDHDHNVYEQSWLEATESPEAEEGGATPTNKHGGNSAEKSRNNQAETPRFEKMLLDVVYYKKFTTDRHNGVQYKTFMPPDGKMFTTLCSAGHVIWRAQEGESCDFVRVFFPDGSPQMGFLRMIDPNSGEGVDFYFLKEGDEWKFVTSEHMVNAFKVHAIGGKSVLRH</sequence>
<dbReference type="InterPro" id="IPR007480">
    <property type="entry name" value="DUF529"/>
</dbReference>
<feature type="region of interest" description="Disordered" evidence="1">
    <location>
        <begin position="546"/>
        <end position="569"/>
    </location>
</feature>
<feature type="compositionally biased region" description="Low complexity" evidence="1">
    <location>
        <begin position="42"/>
        <end position="51"/>
    </location>
</feature>
<feature type="compositionally biased region" description="Low complexity" evidence="1">
    <location>
        <begin position="11"/>
        <end position="34"/>
    </location>
</feature>
<feature type="region of interest" description="Disordered" evidence="1">
    <location>
        <begin position="1"/>
        <end position="56"/>
    </location>
</feature>
<evidence type="ECO:0000313" key="3">
    <source>
        <dbReference type="Proteomes" id="UP000244803"/>
    </source>
</evidence>
<dbReference type="Proteomes" id="UP000244803">
    <property type="component" value="Chromosome 1"/>
</dbReference>
<evidence type="ECO:0000256" key="1">
    <source>
        <dbReference type="SAM" id="MobiDB-lite"/>
    </source>
</evidence>
<feature type="region of interest" description="Disordered" evidence="1">
    <location>
        <begin position="484"/>
        <end position="503"/>
    </location>
</feature>
<dbReference type="EMBL" id="CP056065">
    <property type="protein sequence ID" value="UKJ88047.2"/>
    <property type="molecule type" value="Genomic_DNA"/>
</dbReference>
<feature type="compositionally biased region" description="Low complexity" evidence="1">
    <location>
        <begin position="548"/>
        <end position="563"/>
    </location>
</feature>
<organism evidence="2 3">
    <name type="scientific">Theileria orientalis</name>
    <dbReference type="NCBI Taxonomy" id="68886"/>
    <lineage>
        <taxon>Eukaryota</taxon>
        <taxon>Sar</taxon>
        <taxon>Alveolata</taxon>
        <taxon>Apicomplexa</taxon>
        <taxon>Aconoidasida</taxon>
        <taxon>Piroplasmida</taxon>
        <taxon>Theileriidae</taxon>
        <taxon>Theileria</taxon>
    </lineage>
</organism>
<proteinExistence type="predicted"/>